<dbReference type="Gene3D" id="3.40.30.10">
    <property type="entry name" value="Glutaredoxin"/>
    <property type="match status" value="1"/>
</dbReference>
<comment type="caution">
    <text evidence="3">The sequence shown here is derived from an EMBL/GenBank/DDBJ whole genome shotgun (WGS) entry which is preliminary data.</text>
</comment>
<dbReference type="InterPro" id="IPR036282">
    <property type="entry name" value="Glutathione-S-Trfase_C_sf"/>
</dbReference>
<dbReference type="RefSeq" id="WP_249247064.1">
    <property type="nucleotide sequence ID" value="NZ_JAKIKT010000001.1"/>
</dbReference>
<evidence type="ECO:0000259" key="1">
    <source>
        <dbReference type="PROSITE" id="PS50404"/>
    </source>
</evidence>
<feature type="domain" description="GST N-terminal" evidence="1">
    <location>
        <begin position="1"/>
        <end position="80"/>
    </location>
</feature>
<evidence type="ECO:0000313" key="4">
    <source>
        <dbReference type="Proteomes" id="UP001202831"/>
    </source>
</evidence>
<dbReference type="SUPFAM" id="SSF47616">
    <property type="entry name" value="GST C-terminal domain-like"/>
    <property type="match status" value="1"/>
</dbReference>
<dbReference type="Proteomes" id="UP001202831">
    <property type="component" value="Unassembled WGS sequence"/>
</dbReference>
<name>A0ABT0N1G1_9GAMM</name>
<dbReference type="PROSITE" id="PS50405">
    <property type="entry name" value="GST_CTER"/>
    <property type="match status" value="1"/>
</dbReference>
<reference evidence="3 4" key="1">
    <citation type="submission" date="2022-01" db="EMBL/GenBank/DDBJ databases">
        <title>Whole genome-based taxonomy of the Shewanellaceae.</title>
        <authorList>
            <person name="Martin-Rodriguez A.J."/>
        </authorList>
    </citation>
    <scope>NUCLEOTIDE SEQUENCE [LARGE SCALE GENOMIC DNA]</scope>
    <source>
        <strain evidence="3 4">DSM 21332</strain>
    </source>
</reference>
<dbReference type="InterPro" id="IPR010987">
    <property type="entry name" value="Glutathione-S-Trfase_C-like"/>
</dbReference>
<dbReference type="SUPFAM" id="SSF52833">
    <property type="entry name" value="Thioredoxin-like"/>
    <property type="match status" value="1"/>
</dbReference>
<dbReference type="SFLD" id="SFLDS00019">
    <property type="entry name" value="Glutathione_Transferase_(cytos"/>
    <property type="match status" value="1"/>
</dbReference>
<sequence>MKLYDLELSGNCFKVRLFCALTQLSLEVYAVDYMGGEHKSDYFLGMNPLGQIPLFEDGDFLLRDSQAILVYLAQKHVLHAWWPQDAKAQAQVMQWLSFAANEIARGPNDARLHDLFGVDLNVGLARERAEFCAAILDEHLSNHKWLVGNGPTIADIACYPYMALMHQGGVDAAPYLNLMRWMGDIRSLDGFVSMPGIE</sequence>
<dbReference type="SFLD" id="SFLDG00358">
    <property type="entry name" value="Main_(cytGST)"/>
    <property type="match status" value="1"/>
</dbReference>
<dbReference type="Gene3D" id="1.20.1050.10">
    <property type="match status" value="1"/>
</dbReference>
<dbReference type="InterPro" id="IPR004046">
    <property type="entry name" value="GST_C"/>
</dbReference>
<keyword evidence="4" id="KW-1185">Reference proteome</keyword>
<protein>
    <submittedName>
        <fullName evidence="3">Glutathione S-transferase</fullName>
    </submittedName>
</protein>
<dbReference type="InterPro" id="IPR004045">
    <property type="entry name" value="Glutathione_S-Trfase_N"/>
</dbReference>
<feature type="domain" description="GST C-terminal" evidence="2">
    <location>
        <begin position="85"/>
        <end position="198"/>
    </location>
</feature>
<dbReference type="PANTHER" id="PTHR44051:SF2">
    <property type="entry name" value="HYPOTHETICAL GLUTATHIONE S-TRANSFERASE LIKE PROTEIN"/>
    <property type="match status" value="1"/>
</dbReference>
<evidence type="ECO:0000313" key="3">
    <source>
        <dbReference type="EMBL" id="MCL2912273.1"/>
    </source>
</evidence>
<gene>
    <name evidence="3" type="ORF">L2725_00505</name>
</gene>
<dbReference type="InterPro" id="IPR040079">
    <property type="entry name" value="Glutathione_S-Trfase"/>
</dbReference>
<evidence type="ECO:0000259" key="2">
    <source>
        <dbReference type="PROSITE" id="PS50405"/>
    </source>
</evidence>
<dbReference type="PROSITE" id="PS50404">
    <property type="entry name" value="GST_NTER"/>
    <property type="match status" value="1"/>
</dbReference>
<dbReference type="Pfam" id="PF13417">
    <property type="entry name" value="GST_N_3"/>
    <property type="match status" value="1"/>
</dbReference>
<dbReference type="EMBL" id="JAKIKT010000001">
    <property type="protein sequence ID" value="MCL2912273.1"/>
    <property type="molecule type" value="Genomic_DNA"/>
</dbReference>
<dbReference type="CDD" id="cd03056">
    <property type="entry name" value="GST_N_4"/>
    <property type="match status" value="1"/>
</dbReference>
<dbReference type="InterPro" id="IPR036249">
    <property type="entry name" value="Thioredoxin-like_sf"/>
</dbReference>
<organism evidence="3 4">
    <name type="scientific">Shewanella corallii</name>
    <dbReference type="NCBI Taxonomy" id="560080"/>
    <lineage>
        <taxon>Bacteria</taxon>
        <taxon>Pseudomonadati</taxon>
        <taxon>Pseudomonadota</taxon>
        <taxon>Gammaproteobacteria</taxon>
        <taxon>Alteromonadales</taxon>
        <taxon>Shewanellaceae</taxon>
        <taxon>Shewanella</taxon>
    </lineage>
</organism>
<dbReference type="PANTHER" id="PTHR44051">
    <property type="entry name" value="GLUTATHIONE S-TRANSFERASE-RELATED"/>
    <property type="match status" value="1"/>
</dbReference>
<proteinExistence type="predicted"/>
<accession>A0ABT0N1G1</accession>
<dbReference type="Pfam" id="PF00043">
    <property type="entry name" value="GST_C"/>
    <property type="match status" value="1"/>
</dbReference>